<dbReference type="EMBL" id="SJPY01000005">
    <property type="protein sequence ID" value="TWU40258.1"/>
    <property type="molecule type" value="Genomic_DNA"/>
</dbReference>
<proteinExistence type="inferred from homology"/>
<dbReference type="InterPro" id="IPR050386">
    <property type="entry name" value="Glycosyl_hydrolase_5"/>
</dbReference>
<comment type="similarity">
    <text evidence="1 7">Belongs to the glycosyl hydrolase 5 (cellulase A) family.</text>
</comment>
<feature type="chain" id="PRO_5022830493" evidence="9">
    <location>
        <begin position="34"/>
        <end position="542"/>
    </location>
</feature>
<dbReference type="GO" id="GO:0030245">
    <property type="term" value="P:cellulose catabolic process"/>
    <property type="evidence" value="ECO:0007669"/>
    <property type="project" value="UniProtKB-KW"/>
</dbReference>
<evidence type="ECO:0000256" key="5">
    <source>
        <dbReference type="ARBA" id="ARBA00023295"/>
    </source>
</evidence>
<evidence type="ECO:0000313" key="11">
    <source>
        <dbReference type="EMBL" id="TWU40258.1"/>
    </source>
</evidence>
<feature type="signal peptide" evidence="9">
    <location>
        <begin position="1"/>
        <end position="33"/>
    </location>
</feature>
<evidence type="ECO:0000256" key="1">
    <source>
        <dbReference type="ARBA" id="ARBA00005641"/>
    </source>
</evidence>
<feature type="domain" description="Glycoside hydrolase family 5" evidence="10">
    <location>
        <begin position="90"/>
        <end position="238"/>
    </location>
</feature>
<dbReference type="PANTHER" id="PTHR31297:SF41">
    <property type="entry name" value="ENDOGLUCANASE, PUTATIVE (AFU_ORTHOLOGUE AFUA_5G01830)-RELATED"/>
    <property type="match status" value="1"/>
</dbReference>
<gene>
    <name evidence="11" type="ORF">Q31b_36030</name>
</gene>
<dbReference type="GO" id="GO:0009986">
    <property type="term" value="C:cell surface"/>
    <property type="evidence" value="ECO:0007669"/>
    <property type="project" value="TreeGrafter"/>
</dbReference>
<feature type="region of interest" description="Disordered" evidence="8">
    <location>
        <begin position="32"/>
        <end position="55"/>
    </location>
</feature>
<keyword evidence="4" id="KW-0119">Carbohydrate metabolism</keyword>
<evidence type="ECO:0000256" key="7">
    <source>
        <dbReference type="RuleBase" id="RU361153"/>
    </source>
</evidence>
<dbReference type="Proteomes" id="UP000315471">
    <property type="component" value="Unassembled WGS sequence"/>
</dbReference>
<dbReference type="RefSeq" id="WP_146600848.1">
    <property type="nucleotide sequence ID" value="NZ_SJPY01000005.1"/>
</dbReference>
<sequence length="542" mass="61965" precursor="true">MKPSLPSPRCNILLLLAAVWAAVWLVSYPSASAHETGQPSPGTTSPGTTSLPEASAKNLPRWRGFNLLEKFYLKSDGNSRLAKNGPFFEDDFKMIHELGFNFVRLPLDYRVWIEGGDWNRINEQQLKEIDQAVEWGKRYNIHVMINFHRAPGYTVASPAEPTSVWTDLETQRACAKHWAMFAKRYRDVPSRNLSFNLFNEPSGVAVENYVAVVSKMANVIRNEDPDRLIVADGVNWGMESVPAFVDLDVAQSTRGYMPFDLTHYRAEWVNEDAVGSPPSWPRVSANGFLYAPQKKGLSAEARMPMKIRGVFSECDSLRIHLNKVSDRADLVVKMDGEIVWRKAFVCRPERTSEDEWKRSVYKAQWNIYENFYDRSYEVGIPAGTSEIVIALTGGDWLLIDEIALRRMGDNPEQVLRLGSEWGKKPAQAIFRGPNAAPPFIGPNMEDGQWLWDKTIAPWLEMKQRGCGVIVGEFGCYKYTPHADTLRWMEDCLSNWQKAEMGWALWNFRGPFGVLDSQRSDVEYENYKTHKLDRKMLQLLQKY</sequence>
<accession>A0A5C6DU55</accession>
<reference evidence="11 12" key="1">
    <citation type="submission" date="2019-02" db="EMBL/GenBank/DDBJ databases">
        <title>Deep-cultivation of Planctomycetes and their phenomic and genomic characterization uncovers novel biology.</title>
        <authorList>
            <person name="Wiegand S."/>
            <person name="Jogler M."/>
            <person name="Boedeker C."/>
            <person name="Pinto D."/>
            <person name="Vollmers J."/>
            <person name="Rivas-Marin E."/>
            <person name="Kohn T."/>
            <person name="Peeters S.H."/>
            <person name="Heuer A."/>
            <person name="Rast P."/>
            <person name="Oberbeckmann S."/>
            <person name="Bunk B."/>
            <person name="Jeske O."/>
            <person name="Meyerdierks A."/>
            <person name="Storesund J.E."/>
            <person name="Kallscheuer N."/>
            <person name="Luecker S."/>
            <person name="Lage O.M."/>
            <person name="Pohl T."/>
            <person name="Merkel B.J."/>
            <person name="Hornburger P."/>
            <person name="Mueller R.-W."/>
            <person name="Bruemmer F."/>
            <person name="Labrenz M."/>
            <person name="Spormann A.M."/>
            <person name="Op Den Camp H."/>
            <person name="Overmann J."/>
            <person name="Amann R."/>
            <person name="Jetten M.S.M."/>
            <person name="Mascher T."/>
            <person name="Medema M.H."/>
            <person name="Devos D.P."/>
            <person name="Kaster A.-K."/>
            <person name="Ovreas L."/>
            <person name="Rohde M."/>
            <person name="Galperin M.Y."/>
            <person name="Jogler C."/>
        </authorList>
    </citation>
    <scope>NUCLEOTIDE SEQUENCE [LARGE SCALE GENOMIC DNA]</scope>
    <source>
        <strain evidence="11 12">Q31b</strain>
    </source>
</reference>
<evidence type="ECO:0000256" key="3">
    <source>
        <dbReference type="ARBA" id="ARBA00023001"/>
    </source>
</evidence>
<name>A0A5C6DU55_9BACT</name>
<evidence type="ECO:0000256" key="2">
    <source>
        <dbReference type="ARBA" id="ARBA00022801"/>
    </source>
</evidence>
<evidence type="ECO:0000313" key="12">
    <source>
        <dbReference type="Proteomes" id="UP000315471"/>
    </source>
</evidence>
<evidence type="ECO:0000256" key="8">
    <source>
        <dbReference type="SAM" id="MobiDB-lite"/>
    </source>
</evidence>
<evidence type="ECO:0000256" key="4">
    <source>
        <dbReference type="ARBA" id="ARBA00023277"/>
    </source>
</evidence>
<organism evidence="11 12">
    <name type="scientific">Novipirellula aureliae</name>
    <dbReference type="NCBI Taxonomy" id="2527966"/>
    <lineage>
        <taxon>Bacteria</taxon>
        <taxon>Pseudomonadati</taxon>
        <taxon>Planctomycetota</taxon>
        <taxon>Planctomycetia</taxon>
        <taxon>Pirellulales</taxon>
        <taxon>Pirellulaceae</taxon>
        <taxon>Novipirellula</taxon>
    </lineage>
</organism>
<dbReference type="InterPro" id="IPR001547">
    <property type="entry name" value="Glyco_hydro_5"/>
</dbReference>
<dbReference type="Pfam" id="PF00150">
    <property type="entry name" value="Cellulase"/>
    <property type="match status" value="1"/>
</dbReference>
<evidence type="ECO:0000259" key="10">
    <source>
        <dbReference type="Pfam" id="PF00150"/>
    </source>
</evidence>
<evidence type="ECO:0000256" key="9">
    <source>
        <dbReference type="SAM" id="SignalP"/>
    </source>
</evidence>
<dbReference type="InterPro" id="IPR017853">
    <property type="entry name" value="GH"/>
</dbReference>
<dbReference type="Gene3D" id="3.20.20.80">
    <property type="entry name" value="Glycosidases"/>
    <property type="match status" value="2"/>
</dbReference>
<dbReference type="AlphaFoldDB" id="A0A5C6DU55"/>
<dbReference type="PANTHER" id="PTHR31297">
    <property type="entry name" value="GLUCAN ENDO-1,6-BETA-GLUCOSIDASE B"/>
    <property type="match status" value="1"/>
</dbReference>
<comment type="caution">
    <text evidence="11">The sequence shown here is derived from an EMBL/GenBank/DDBJ whole genome shotgun (WGS) entry which is preliminary data.</text>
</comment>
<dbReference type="GO" id="GO:0008422">
    <property type="term" value="F:beta-glucosidase activity"/>
    <property type="evidence" value="ECO:0007669"/>
    <property type="project" value="TreeGrafter"/>
</dbReference>
<evidence type="ECO:0000256" key="6">
    <source>
        <dbReference type="ARBA" id="ARBA00023326"/>
    </source>
</evidence>
<keyword evidence="6" id="KW-0624">Polysaccharide degradation</keyword>
<feature type="compositionally biased region" description="Low complexity" evidence="8">
    <location>
        <begin position="36"/>
        <end position="50"/>
    </location>
</feature>
<keyword evidence="12" id="KW-1185">Reference proteome</keyword>
<keyword evidence="9" id="KW-0732">Signal</keyword>
<keyword evidence="5 7" id="KW-0326">Glycosidase</keyword>
<keyword evidence="3" id="KW-0136">Cellulose degradation</keyword>
<protein>
    <submittedName>
        <fullName evidence="11">Endoglucanase</fullName>
        <ecNumber evidence="11">3.2.1.4</ecNumber>
    </submittedName>
</protein>
<keyword evidence="2 7" id="KW-0378">Hydrolase</keyword>
<dbReference type="OrthoDB" id="9800475at2"/>
<dbReference type="GO" id="GO:0008810">
    <property type="term" value="F:cellulase activity"/>
    <property type="evidence" value="ECO:0007669"/>
    <property type="project" value="UniProtKB-EC"/>
</dbReference>
<dbReference type="EC" id="3.2.1.4" evidence="11"/>
<dbReference type="GO" id="GO:0005576">
    <property type="term" value="C:extracellular region"/>
    <property type="evidence" value="ECO:0007669"/>
    <property type="project" value="TreeGrafter"/>
</dbReference>
<dbReference type="SUPFAM" id="SSF51445">
    <property type="entry name" value="(Trans)glycosidases"/>
    <property type="match status" value="1"/>
</dbReference>